<reference evidence="1" key="2">
    <citation type="submission" date="2011-04" db="EMBL/GenBank/DDBJ databases">
        <authorList>
            <person name="Genoscope - CEA"/>
        </authorList>
    </citation>
    <scope>NUCLEOTIDE SEQUENCE</scope>
    <source>
        <strain evidence="1">R229</strain>
    </source>
</reference>
<reference evidence="1" key="1">
    <citation type="journal article" date="2011" name="PLoS ONE">
        <title>Ralstonia syzygii, the Blood Disease Bacterium and some Asian R. solanacearum strains form a single genomic species despite divergent lifestyles.</title>
        <authorList>
            <person name="Remenant B."/>
            <person name="de Cambiaire J.C."/>
            <person name="Cellier G."/>
            <person name="Jacobs J.M."/>
            <person name="Mangenot S."/>
            <person name="Barbe V."/>
            <person name="Lajus A."/>
            <person name="Vallenet D."/>
            <person name="Medigue C."/>
            <person name="Fegan M."/>
            <person name="Allen C."/>
            <person name="Prior P."/>
        </authorList>
    </citation>
    <scope>NUCLEOTIDE SEQUENCE</scope>
    <source>
        <strain evidence="1">R229</strain>
    </source>
</reference>
<name>G2ZW01_9RALS</name>
<gene>
    <name evidence="1" type="ORF">BDB_mp60449</name>
</gene>
<dbReference type="AlphaFoldDB" id="G2ZW01"/>
<sequence>MTIEAAAGTEVQAAAQGTTAAPTAPVQTAAPAIPAQPAAASAAAATAEGAFGPAQTFDKTGDANLDLALNFLGKQGIGMAHPAVAAATNGDFGPLKAMLSEKGIPGWEAHVALAERAYETHATQTSERNAHTASVCVAAAGGEAEWGQVLQWASANAEPAEKQAVNAALAQGGVVAEAVAHFLVGAFRQAPGTSYDAQKSAVNQNASSAAAGGFTPLSPLEYGRAVAALRSKLGSQFESTQEYAALNQRRAMYRG</sequence>
<organism evidence="1">
    <name type="scientific">blood disease bacterium R229</name>
    <dbReference type="NCBI Taxonomy" id="741978"/>
    <lineage>
        <taxon>Bacteria</taxon>
        <taxon>Pseudomonadati</taxon>
        <taxon>Pseudomonadota</taxon>
        <taxon>Betaproteobacteria</taxon>
        <taxon>Burkholderiales</taxon>
        <taxon>Burkholderiaceae</taxon>
        <taxon>Ralstonia</taxon>
        <taxon>Ralstonia solanacearum species complex</taxon>
    </lineage>
</organism>
<accession>G2ZW01</accession>
<dbReference type="EMBL" id="FR854082">
    <property type="protein sequence ID" value="CCA83283.1"/>
    <property type="molecule type" value="Genomic_DNA"/>
</dbReference>
<proteinExistence type="predicted"/>
<evidence type="ECO:0000313" key="1">
    <source>
        <dbReference type="EMBL" id="CCA83283.1"/>
    </source>
</evidence>
<protein>
    <submittedName>
        <fullName evidence="1">Scaffolding-like protein from phage</fullName>
    </submittedName>
</protein>